<feature type="transmembrane region" description="Helical" evidence="1">
    <location>
        <begin position="127"/>
        <end position="151"/>
    </location>
</feature>
<evidence type="ECO:0000313" key="2">
    <source>
        <dbReference type="EMBL" id="OEV16971.1"/>
    </source>
</evidence>
<protein>
    <recommendedName>
        <fullName evidence="4">ABC transporter</fullName>
    </recommendedName>
</protein>
<evidence type="ECO:0000256" key="1">
    <source>
        <dbReference type="SAM" id="Phobius"/>
    </source>
</evidence>
<dbReference type="AlphaFoldDB" id="A0A1E7LLG5"/>
<evidence type="ECO:0008006" key="4">
    <source>
        <dbReference type="Google" id="ProtNLM"/>
    </source>
</evidence>
<comment type="caution">
    <text evidence="2">The sequence shown here is derived from an EMBL/GenBank/DDBJ whole genome shotgun (WGS) entry which is preliminary data.</text>
</comment>
<dbReference type="RefSeq" id="WP_070203545.1">
    <property type="nucleotide sequence ID" value="NZ_LJGZ01000100.1"/>
</dbReference>
<feature type="transmembrane region" description="Helical" evidence="1">
    <location>
        <begin position="47"/>
        <end position="71"/>
    </location>
</feature>
<reference evidence="2 3" key="1">
    <citation type="journal article" date="2016" name="Front. Microbiol.">
        <title>Comparative Genomics Analysis of Streptomyces Species Reveals Their Adaptation to the Marine Environment and Their Diversity at the Genomic Level.</title>
        <authorList>
            <person name="Tian X."/>
            <person name="Zhang Z."/>
            <person name="Yang T."/>
            <person name="Chen M."/>
            <person name="Li J."/>
            <person name="Chen F."/>
            <person name="Yang J."/>
            <person name="Li W."/>
            <person name="Zhang B."/>
            <person name="Zhang Z."/>
            <person name="Wu J."/>
            <person name="Zhang C."/>
            <person name="Long L."/>
            <person name="Xiao J."/>
        </authorList>
    </citation>
    <scope>NUCLEOTIDE SEQUENCE [LARGE SCALE GENOMIC DNA]</scope>
    <source>
        <strain evidence="2 3">SCSIO M10372</strain>
    </source>
</reference>
<gene>
    <name evidence="2" type="ORF">AN221_30380</name>
</gene>
<feature type="transmembrane region" description="Helical" evidence="1">
    <location>
        <begin position="83"/>
        <end position="107"/>
    </location>
</feature>
<dbReference type="Proteomes" id="UP000175971">
    <property type="component" value="Unassembled WGS sequence"/>
</dbReference>
<name>A0A1E7LLG5_9ACTN</name>
<proteinExistence type="predicted"/>
<keyword evidence="1" id="KW-0472">Membrane</keyword>
<keyword evidence="1" id="KW-0812">Transmembrane</keyword>
<feature type="transmembrane region" description="Helical" evidence="1">
    <location>
        <begin position="7"/>
        <end position="27"/>
    </location>
</feature>
<organism evidence="2 3">
    <name type="scientific">Streptomyces nanshensis</name>
    <dbReference type="NCBI Taxonomy" id="518642"/>
    <lineage>
        <taxon>Bacteria</taxon>
        <taxon>Bacillati</taxon>
        <taxon>Actinomycetota</taxon>
        <taxon>Actinomycetes</taxon>
        <taxon>Kitasatosporales</taxon>
        <taxon>Streptomycetaceae</taxon>
        <taxon>Streptomyces</taxon>
    </lineage>
</organism>
<dbReference type="PATRIC" id="fig|518642.7.peg.6999"/>
<sequence>MHSLLVSILRIGIAVVVLFGLFAQAVIIPTTAADEVDLFPPYEPYALPYTIASILGVACVQVALGAIWMLLSMVERDAIFTRSAFRWVDTIIGAAVVATVIALGAAVQLTFDTIPSPDDGMNVEGALFAAVACVGVGAAFSMLMVIMRTLLGKAMDMRTELAEVI</sequence>
<dbReference type="InterPro" id="IPR021354">
    <property type="entry name" value="DUF2975"/>
</dbReference>
<evidence type="ECO:0000313" key="3">
    <source>
        <dbReference type="Proteomes" id="UP000175971"/>
    </source>
</evidence>
<keyword evidence="1" id="KW-1133">Transmembrane helix</keyword>
<keyword evidence="3" id="KW-1185">Reference proteome</keyword>
<dbReference type="OrthoDB" id="3240470at2"/>
<accession>A0A1E7LLG5</accession>
<dbReference type="EMBL" id="LJGZ01000100">
    <property type="protein sequence ID" value="OEV16971.1"/>
    <property type="molecule type" value="Genomic_DNA"/>
</dbReference>
<dbReference type="Pfam" id="PF11188">
    <property type="entry name" value="DUF2975"/>
    <property type="match status" value="1"/>
</dbReference>